<sequence>MKKQPHSKILRNFGLPLATAGVLLFASPAISEASDVSSNLLIKGVEGESVHLVQELLHEKGLLDKAEVTGTFTKETAKAVSTYQEKHGLVVDGIAGPQTVGAIKVLEKGDKGEYVEDLQGQLLDLGFYEGNKDGLFGPLTHAAVKGFQSAQGIQVDGIAGPETFANLYYTNPATPAAEKAVAATPVEEAPAEEPAVEEPVVEEPAVEEPAVEEPAVEEPAVEEAPVETAPETEEAQEPAEQPAEEPAATEEPAVEETEAQEEEAAPTSSDQATFEMEATAYTAYCEGCSGVTATGIDLRENPNQKVVAVDPSVIPLGSRVHVEGYGEAIAGDTGGAIQGNKVDLFMPSQDDAINFGRQTVTVTVLD</sequence>
<feature type="domain" description="Peptidoglycan binding-like" evidence="3">
    <location>
        <begin position="112"/>
        <end position="165"/>
    </location>
</feature>
<dbReference type="InterPro" id="IPR051933">
    <property type="entry name" value="Resuscitation_pf_RpfB"/>
</dbReference>
<feature type="domain" description="Peptidoglycan binding-like" evidence="3">
    <location>
        <begin position="47"/>
        <end position="102"/>
    </location>
</feature>
<dbReference type="SUPFAM" id="SSF50685">
    <property type="entry name" value="Barwin-like endoglucanases"/>
    <property type="match status" value="1"/>
</dbReference>
<protein>
    <submittedName>
        <fullName evidence="5">Peptidoglycan-binding protein</fullName>
    </submittedName>
</protein>
<proteinExistence type="predicted"/>
<dbReference type="SUPFAM" id="SSF47090">
    <property type="entry name" value="PGBD-like"/>
    <property type="match status" value="2"/>
</dbReference>
<evidence type="ECO:0000256" key="2">
    <source>
        <dbReference type="SAM" id="MobiDB-lite"/>
    </source>
</evidence>
<reference evidence="5" key="1">
    <citation type="submission" date="2024-07" db="EMBL/GenBank/DDBJ databases">
        <title>Identification and characteristics of an arsenic-resistant bacterial isolate, which belongs to a novel species.</title>
        <authorList>
            <person name="Juszczyk A."/>
            <person name="Kowalczyk A."/>
            <person name="Was K."/>
            <person name="Kosowicz W."/>
            <person name="Budzyn A."/>
            <person name="Latowski D."/>
        </authorList>
    </citation>
    <scope>NUCLEOTIDE SEQUENCE</scope>
    <source>
        <strain evidence="5">As8PL</strain>
    </source>
</reference>
<dbReference type="InterPro" id="IPR036366">
    <property type="entry name" value="PGBDSf"/>
</dbReference>
<organism evidence="5">
    <name type="scientific">Alkalihalophilus sp. As8PL</name>
    <dbReference type="NCBI Taxonomy" id="3237103"/>
    <lineage>
        <taxon>Bacteria</taxon>
        <taxon>Bacillati</taxon>
        <taxon>Bacillota</taxon>
        <taxon>Bacilli</taxon>
        <taxon>Bacillales</taxon>
        <taxon>Bacillaceae</taxon>
        <taxon>Alkalihalophilus</taxon>
    </lineage>
</organism>
<dbReference type="GO" id="GO:0004553">
    <property type="term" value="F:hydrolase activity, hydrolyzing O-glycosyl compounds"/>
    <property type="evidence" value="ECO:0007669"/>
    <property type="project" value="InterPro"/>
</dbReference>
<dbReference type="Pfam" id="PF01471">
    <property type="entry name" value="PG_binding_1"/>
    <property type="match status" value="2"/>
</dbReference>
<dbReference type="GO" id="GO:0009254">
    <property type="term" value="P:peptidoglycan turnover"/>
    <property type="evidence" value="ECO:0007669"/>
    <property type="project" value="InterPro"/>
</dbReference>
<dbReference type="Pfam" id="PF06725">
    <property type="entry name" value="3D"/>
    <property type="match status" value="1"/>
</dbReference>
<dbReference type="Gene3D" id="2.40.40.10">
    <property type="entry name" value="RlpA-like domain"/>
    <property type="match status" value="1"/>
</dbReference>
<evidence type="ECO:0000256" key="1">
    <source>
        <dbReference type="ARBA" id="ARBA00022729"/>
    </source>
</evidence>
<dbReference type="EMBL" id="CP162551">
    <property type="protein sequence ID" value="XDI36757.1"/>
    <property type="molecule type" value="Genomic_DNA"/>
</dbReference>
<feature type="compositionally biased region" description="Acidic residues" evidence="2">
    <location>
        <begin position="189"/>
        <end position="237"/>
    </location>
</feature>
<dbReference type="Gene3D" id="1.10.101.10">
    <property type="entry name" value="PGBD-like superfamily/PGBD"/>
    <property type="match status" value="2"/>
</dbReference>
<dbReference type="InterPro" id="IPR036908">
    <property type="entry name" value="RlpA-like_sf"/>
</dbReference>
<keyword evidence="1" id="KW-0732">Signal</keyword>
<feature type="domain" description="3D" evidence="4">
    <location>
        <begin position="305"/>
        <end position="365"/>
    </location>
</feature>
<gene>
    <name evidence="5" type="ORF">AB3N04_19105</name>
</gene>
<dbReference type="InterPro" id="IPR036365">
    <property type="entry name" value="PGBD-like_sf"/>
</dbReference>
<dbReference type="InterPro" id="IPR002477">
    <property type="entry name" value="Peptidoglycan-bd-like"/>
</dbReference>
<dbReference type="InterPro" id="IPR010611">
    <property type="entry name" value="3D_dom"/>
</dbReference>
<feature type="compositionally biased region" description="Low complexity" evidence="2">
    <location>
        <begin position="238"/>
        <end position="251"/>
    </location>
</feature>
<evidence type="ECO:0000259" key="4">
    <source>
        <dbReference type="Pfam" id="PF06725"/>
    </source>
</evidence>
<dbReference type="PANTHER" id="PTHR39160">
    <property type="entry name" value="CELL WALL-BINDING PROTEIN YOCH"/>
    <property type="match status" value="1"/>
</dbReference>
<dbReference type="AlphaFoldDB" id="A0AB39BS99"/>
<feature type="compositionally biased region" description="Acidic residues" evidence="2">
    <location>
        <begin position="252"/>
        <end position="264"/>
    </location>
</feature>
<dbReference type="RefSeq" id="WP_368504142.1">
    <property type="nucleotide sequence ID" value="NZ_CP162551.1"/>
</dbReference>
<name>A0AB39BS99_9BACI</name>
<accession>A0AB39BS99</accession>
<dbReference type="CDD" id="cd22786">
    <property type="entry name" value="DPBB_YuiC-like"/>
    <property type="match status" value="1"/>
</dbReference>
<dbReference type="GO" id="GO:0019867">
    <property type="term" value="C:outer membrane"/>
    <property type="evidence" value="ECO:0007669"/>
    <property type="project" value="InterPro"/>
</dbReference>
<feature type="compositionally biased region" description="Low complexity" evidence="2">
    <location>
        <begin position="179"/>
        <end position="188"/>
    </location>
</feature>
<evidence type="ECO:0000259" key="3">
    <source>
        <dbReference type="Pfam" id="PF01471"/>
    </source>
</evidence>
<feature type="region of interest" description="Disordered" evidence="2">
    <location>
        <begin position="179"/>
        <end position="272"/>
    </location>
</feature>
<dbReference type="PANTHER" id="PTHR39160:SF4">
    <property type="entry name" value="RESUSCITATION-PROMOTING FACTOR RPFB"/>
    <property type="match status" value="1"/>
</dbReference>
<evidence type="ECO:0000313" key="5">
    <source>
        <dbReference type="EMBL" id="XDI36757.1"/>
    </source>
</evidence>